<protein>
    <submittedName>
        <fullName evidence="4">Alpha/beta-hydrolase</fullName>
    </submittedName>
</protein>
<evidence type="ECO:0000256" key="2">
    <source>
        <dbReference type="ARBA" id="ARBA00022801"/>
    </source>
</evidence>
<dbReference type="Pfam" id="PF00561">
    <property type="entry name" value="Abhydrolase_1"/>
    <property type="match status" value="1"/>
</dbReference>
<keyword evidence="2 4" id="KW-0378">Hydrolase</keyword>
<dbReference type="PANTHER" id="PTHR43248:SF2">
    <property type="entry name" value="PROLYL AMINOPEPTIDASE"/>
    <property type="match status" value="1"/>
</dbReference>
<evidence type="ECO:0000313" key="5">
    <source>
        <dbReference type="Proteomes" id="UP000799753"/>
    </source>
</evidence>
<evidence type="ECO:0000259" key="3">
    <source>
        <dbReference type="Pfam" id="PF00561"/>
    </source>
</evidence>
<dbReference type="EMBL" id="MU006783">
    <property type="protein sequence ID" value="KAF2641616.1"/>
    <property type="molecule type" value="Genomic_DNA"/>
</dbReference>
<reference evidence="4" key="1">
    <citation type="journal article" date="2020" name="Stud. Mycol.">
        <title>101 Dothideomycetes genomes: a test case for predicting lifestyles and emergence of pathogens.</title>
        <authorList>
            <person name="Haridas S."/>
            <person name="Albert R."/>
            <person name="Binder M."/>
            <person name="Bloem J."/>
            <person name="Labutti K."/>
            <person name="Salamov A."/>
            <person name="Andreopoulos B."/>
            <person name="Baker S."/>
            <person name="Barry K."/>
            <person name="Bills G."/>
            <person name="Bluhm B."/>
            <person name="Cannon C."/>
            <person name="Castanera R."/>
            <person name="Culley D."/>
            <person name="Daum C."/>
            <person name="Ezra D."/>
            <person name="Gonzalez J."/>
            <person name="Henrissat B."/>
            <person name="Kuo A."/>
            <person name="Liang C."/>
            <person name="Lipzen A."/>
            <person name="Lutzoni F."/>
            <person name="Magnuson J."/>
            <person name="Mondo S."/>
            <person name="Nolan M."/>
            <person name="Ohm R."/>
            <person name="Pangilinan J."/>
            <person name="Park H.-J."/>
            <person name="Ramirez L."/>
            <person name="Alfaro M."/>
            <person name="Sun H."/>
            <person name="Tritt A."/>
            <person name="Yoshinaga Y."/>
            <person name="Zwiers L.-H."/>
            <person name="Turgeon B."/>
            <person name="Goodwin S."/>
            <person name="Spatafora J."/>
            <person name="Crous P."/>
            <person name="Grigoriev I."/>
        </authorList>
    </citation>
    <scope>NUCLEOTIDE SEQUENCE</scope>
    <source>
        <strain evidence="4">CBS 473.64</strain>
    </source>
</reference>
<dbReference type="PANTHER" id="PTHR43248">
    <property type="entry name" value="2-SUCCINYL-6-HYDROXY-2,4-CYCLOHEXADIENE-1-CARBOXYLATE SYNTHASE"/>
    <property type="match status" value="1"/>
</dbReference>
<evidence type="ECO:0000256" key="1">
    <source>
        <dbReference type="ARBA" id="ARBA00010088"/>
    </source>
</evidence>
<dbReference type="InterPro" id="IPR002410">
    <property type="entry name" value="Peptidase_S33"/>
</dbReference>
<dbReference type="Proteomes" id="UP000799753">
    <property type="component" value="Unassembled WGS sequence"/>
</dbReference>
<organism evidence="4 5">
    <name type="scientific">Massarina eburnea CBS 473.64</name>
    <dbReference type="NCBI Taxonomy" id="1395130"/>
    <lineage>
        <taxon>Eukaryota</taxon>
        <taxon>Fungi</taxon>
        <taxon>Dikarya</taxon>
        <taxon>Ascomycota</taxon>
        <taxon>Pezizomycotina</taxon>
        <taxon>Dothideomycetes</taxon>
        <taxon>Pleosporomycetidae</taxon>
        <taxon>Pleosporales</taxon>
        <taxon>Massarineae</taxon>
        <taxon>Massarinaceae</taxon>
        <taxon>Massarina</taxon>
    </lineage>
</organism>
<dbReference type="InterPro" id="IPR000073">
    <property type="entry name" value="AB_hydrolase_1"/>
</dbReference>
<dbReference type="SUPFAM" id="SSF53474">
    <property type="entry name" value="alpha/beta-Hydrolases"/>
    <property type="match status" value="1"/>
</dbReference>
<dbReference type="GO" id="GO:0008233">
    <property type="term" value="F:peptidase activity"/>
    <property type="evidence" value="ECO:0007669"/>
    <property type="project" value="InterPro"/>
</dbReference>
<feature type="domain" description="AB hydrolase-1" evidence="3">
    <location>
        <begin position="76"/>
        <end position="237"/>
    </location>
</feature>
<dbReference type="GO" id="GO:0006508">
    <property type="term" value="P:proteolysis"/>
    <property type="evidence" value="ECO:0007669"/>
    <property type="project" value="InterPro"/>
</dbReference>
<dbReference type="OrthoDB" id="1898734at2759"/>
<dbReference type="InterPro" id="IPR051601">
    <property type="entry name" value="Serine_prot/Carboxylest_S33"/>
</dbReference>
<evidence type="ECO:0000313" key="4">
    <source>
        <dbReference type="EMBL" id="KAF2641616.1"/>
    </source>
</evidence>
<keyword evidence="5" id="KW-1185">Reference proteome</keyword>
<dbReference type="PRINTS" id="PR00793">
    <property type="entry name" value="PROAMNOPTASE"/>
</dbReference>
<proteinExistence type="inferred from homology"/>
<comment type="similarity">
    <text evidence="1">Belongs to the peptidase S33 family.</text>
</comment>
<dbReference type="Gene3D" id="3.40.50.1820">
    <property type="entry name" value="alpha/beta hydrolase"/>
    <property type="match status" value="1"/>
</dbReference>
<dbReference type="InterPro" id="IPR029058">
    <property type="entry name" value="AB_hydrolase_fold"/>
</dbReference>
<name>A0A6A6S1A6_9PLEO</name>
<gene>
    <name evidence="4" type="ORF">P280DRAFT_469208</name>
</gene>
<accession>A0A6A6S1A6</accession>
<sequence length="471" mass="53750">MSMIQAAKILEQRSHLVPGKLRITEHFFQVPRDYSNPSLGVLNLFARSARKVEKPADFIPPSSTVSPPDPKKEQLPWIVYLQGGPGFEVASPERLSWTQFMLDKGYQVLTLDQRGTGLSTAISQSSLQLRGDENVQVEYMKSFRADSIVKDCEAIRKALTADYPEEKRKWSIMGQSFGGFCCTTYLSFFPGGLREAFIFGGLPPMRNTPDDVYANVYARLRKRNQQYYEKYPEDVDRVKRVTKLLSRFGDTTVRVQGGEGHLSARRFLQLGISFGMHGSFDAVHELVLRADNDLSLFGHLTRPTVILIEQRQSWDTNVIYAILHEACYCQGEASNWSAERLLSSNKDFILPDLQESTPDQPILFTGEMIYPFMFDVYPELKKLKAVGEALAQEKNWPKLYDDEQLAKNKVPVYAAVYMEDMYVDFDLSMERARGIKGCKTFITNQMYHDAVRSKSDEVLKQLFALRDDVID</sequence>
<dbReference type="AlphaFoldDB" id="A0A6A6S1A6"/>